<proteinExistence type="predicted"/>
<evidence type="ECO:0000313" key="3">
    <source>
        <dbReference type="EMBL" id="MFC7059091.1"/>
    </source>
</evidence>
<accession>A0ABD5W0V8</accession>
<evidence type="ECO:0000313" key="4">
    <source>
        <dbReference type="Proteomes" id="UP001596445"/>
    </source>
</evidence>
<dbReference type="InterPro" id="IPR036390">
    <property type="entry name" value="WH_DNA-bd_sf"/>
</dbReference>
<dbReference type="SUPFAM" id="SSF46785">
    <property type="entry name" value="Winged helix' DNA-binding domain"/>
    <property type="match status" value="1"/>
</dbReference>
<dbReference type="InterPro" id="IPR050536">
    <property type="entry name" value="DtxR_MntR_Metal-Reg"/>
</dbReference>
<dbReference type="Gene3D" id="1.10.10.10">
    <property type="entry name" value="Winged helix-like DNA-binding domain superfamily/Winged helix DNA-binding domain"/>
    <property type="match status" value="1"/>
</dbReference>
<evidence type="ECO:0000256" key="1">
    <source>
        <dbReference type="SAM" id="MobiDB-lite"/>
    </source>
</evidence>
<feature type="domain" description="HTH dtxR-type" evidence="2">
    <location>
        <begin position="1"/>
        <end position="62"/>
    </location>
</feature>
<dbReference type="InterPro" id="IPR022689">
    <property type="entry name" value="Iron_dep_repressor"/>
</dbReference>
<feature type="compositionally biased region" description="Polar residues" evidence="1">
    <location>
        <begin position="117"/>
        <end position="134"/>
    </location>
</feature>
<comment type="caution">
    <text evidence="3">The sequence shown here is derived from an EMBL/GenBank/DDBJ whole genome shotgun (WGS) entry which is preliminary data.</text>
</comment>
<dbReference type="AlphaFoldDB" id="A0ABD5W0V8"/>
<protein>
    <submittedName>
        <fullName evidence="3">Metal-dependent transcriptional regulator</fullName>
    </submittedName>
</protein>
<sequence length="134" mass="15181">MTSKLEYLLAVYIEESRGPRPVSFDRLAEMLDRSPATVTETCQRLDEENLLSYEPYQGVTLTGKGEEVAESYHDRYVILSWFFRSILDLEDYEREAMEMAGAVSPEVANRLAATLPYTDNSQTPAPESSDTLTE</sequence>
<organism evidence="3 4">
    <name type="scientific">Halovenus salina</name>
    <dbReference type="NCBI Taxonomy" id="1510225"/>
    <lineage>
        <taxon>Archaea</taxon>
        <taxon>Methanobacteriati</taxon>
        <taxon>Methanobacteriota</taxon>
        <taxon>Stenosarchaea group</taxon>
        <taxon>Halobacteria</taxon>
        <taxon>Halobacteriales</taxon>
        <taxon>Haloarculaceae</taxon>
        <taxon>Halovenus</taxon>
    </lineage>
</organism>
<dbReference type="PANTHER" id="PTHR33238:SF7">
    <property type="entry name" value="IRON-DEPENDENT TRANSCRIPTIONAL REGULATOR"/>
    <property type="match status" value="1"/>
</dbReference>
<keyword evidence="4" id="KW-1185">Reference proteome</keyword>
<dbReference type="SMART" id="SM00529">
    <property type="entry name" value="HTH_DTXR"/>
    <property type="match status" value="1"/>
</dbReference>
<gene>
    <name evidence="3" type="ORF">ACFQQG_14010</name>
</gene>
<reference evidence="3 4" key="1">
    <citation type="journal article" date="2019" name="Int. J. Syst. Evol. Microbiol.">
        <title>The Global Catalogue of Microorganisms (GCM) 10K type strain sequencing project: providing services to taxonomists for standard genome sequencing and annotation.</title>
        <authorList>
            <consortium name="The Broad Institute Genomics Platform"/>
            <consortium name="The Broad Institute Genome Sequencing Center for Infectious Disease"/>
            <person name="Wu L."/>
            <person name="Ma J."/>
        </authorList>
    </citation>
    <scope>NUCLEOTIDE SEQUENCE [LARGE SCALE GENOMIC DNA]</scope>
    <source>
        <strain evidence="3 4">JCM 30072</strain>
    </source>
</reference>
<evidence type="ECO:0000259" key="2">
    <source>
        <dbReference type="PROSITE" id="PS50944"/>
    </source>
</evidence>
<dbReference type="EMBL" id="JBHSZI010000001">
    <property type="protein sequence ID" value="MFC7059091.1"/>
    <property type="molecule type" value="Genomic_DNA"/>
</dbReference>
<dbReference type="RefSeq" id="WP_267164190.1">
    <property type="nucleotide sequence ID" value="NZ_CP112972.1"/>
</dbReference>
<dbReference type="Pfam" id="PF01325">
    <property type="entry name" value="Fe_dep_repress"/>
    <property type="match status" value="1"/>
</dbReference>
<name>A0ABD5W0V8_9EURY</name>
<dbReference type="GeneID" id="76631177"/>
<dbReference type="PROSITE" id="PS50944">
    <property type="entry name" value="HTH_DTXR"/>
    <property type="match status" value="1"/>
</dbReference>
<dbReference type="InterPro" id="IPR022687">
    <property type="entry name" value="HTH_DTXR"/>
</dbReference>
<dbReference type="InterPro" id="IPR036388">
    <property type="entry name" value="WH-like_DNA-bd_sf"/>
</dbReference>
<feature type="region of interest" description="Disordered" evidence="1">
    <location>
        <begin position="114"/>
        <end position="134"/>
    </location>
</feature>
<dbReference type="PANTHER" id="PTHR33238">
    <property type="entry name" value="IRON (METAL) DEPENDENT REPRESSOR, DTXR FAMILY"/>
    <property type="match status" value="1"/>
</dbReference>
<dbReference type="Proteomes" id="UP001596445">
    <property type="component" value="Unassembled WGS sequence"/>
</dbReference>